<comment type="caution">
    <text evidence="1">The sequence shown here is derived from an EMBL/GenBank/DDBJ whole genome shotgun (WGS) entry which is preliminary data.</text>
</comment>
<organism evidence="1 2">
    <name type="scientific">Alistipes onderdonkii</name>
    <dbReference type="NCBI Taxonomy" id="328813"/>
    <lineage>
        <taxon>Bacteria</taxon>
        <taxon>Pseudomonadati</taxon>
        <taxon>Bacteroidota</taxon>
        <taxon>Bacteroidia</taxon>
        <taxon>Bacteroidales</taxon>
        <taxon>Rikenellaceae</taxon>
        <taxon>Alistipes</taxon>
    </lineage>
</organism>
<dbReference type="RefSeq" id="WP_004328753.1">
    <property type="nucleotide sequence ID" value="NZ_JADMQE010000005.1"/>
</dbReference>
<dbReference type="GeneID" id="73803073"/>
<dbReference type="GO" id="GO:0003677">
    <property type="term" value="F:DNA binding"/>
    <property type="evidence" value="ECO:0007669"/>
    <property type="project" value="InterPro"/>
</dbReference>
<protein>
    <submittedName>
        <fullName evidence="1">Uncharacterized protein</fullName>
    </submittedName>
</protein>
<evidence type="ECO:0000313" key="1">
    <source>
        <dbReference type="EMBL" id="KAA2381238.1"/>
    </source>
</evidence>
<dbReference type="Gene3D" id="1.10.260.40">
    <property type="entry name" value="lambda repressor-like DNA-binding domains"/>
    <property type="match status" value="1"/>
</dbReference>
<dbReference type="Proteomes" id="UP000322940">
    <property type="component" value="Unassembled WGS sequence"/>
</dbReference>
<gene>
    <name evidence="1" type="ORF">F2Y10_01790</name>
</gene>
<evidence type="ECO:0000313" key="2">
    <source>
        <dbReference type="Proteomes" id="UP000322940"/>
    </source>
</evidence>
<name>A0A5B3H6R8_9BACT</name>
<accession>A0A5B3H6R8</accession>
<dbReference type="EMBL" id="VVXH01000001">
    <property type="protein sequence ID" value="KAA2381238.1"/>
    <property type="molecule type" value="Genomic_DNA"/>
</dbReference>
<sequence>MSRRRVYSDNTLAIMERFFTAFDIAVQNRLIKSIAEYCRDNSIAPPHFYTQRKDRNRGYFEVGWLVPLVRDCGISATWLLTGRGMMFQQ</sequence>
<dbReference type="InterPro" id="IPR010982">
    <property type="entry name" value="Lambda_DNA-bd_dom_sf"/>
</dbReference>
<reference evidence="1 2" key="1">
    <citation type="journal article" date="2019" name="Nat. Med.">
        <title>A library of human gut bacterial isolates paired with longitudinal multiomics data enables mechanistic microbiome research.</title>
        <authorList>
            <person name="Poyet M."/>
            <person name="Groussin M."/>
            <person name="Gibbons S.M."/>
            <person name="Avila-Pacheco J."/>
            <person name="Jiang X."/>
            <person name="Kearney S.M."/>
            <person name="Perrotta A.R."/>
            <person name="Berdy B."/>
            <person name="Zhao S."/>
            <person name="Lieberman T.D."/>
            <person name="Swanson P.K."/>
            <person name="Smith M."/>
            <person name="Roesemann S."/>
            <person name="Alexander J.E."/>
            <person name="Rich S.A."/>
            <person name="Livny J."/>
            <person name="Vlamakis H."/>
            <person name="Clish C."/>
            <person name="Bullock K."/>
            <person name="Deik A."/>
            <person name="Scott J."/>
            <person name="Pierce K.A."/>
            <person name="Xavier R.J."/>
            <person name="Alm E.J."/>
        </authorList>
    </citation>
    <scope>NUCLEOTIDE SEQUENCE [LARGE SCALE GENOMIC DNA]</scope>
    <source>
        <strain evidence="1 2">BIOML-A266</strain>
    </source>
</reference>
<dbReference type="AlphaFoldDB" id="A0A5B3H6R8"/>
<proteinExistence type="predicted"/>